<name>A0A2S1KTM5_9LACO</name>
<dbReference type="EMBL" id="CP020928">
    <property type="protein sequence ID" value="AWF96324.1"/>
    <property type="molecule type" value="Genomic_DNA"/>
</dbReference>
<sequence length="39" mass="4571">MSKKITHDINNGVEKKTLSKMKDSQQLRLSTDLFEMIYV</sequence>
<reference evidence="1 2" key="1">
    <citation type="submission" date="2017-04" db="EMBL/GenBank/DDBJ databases">
        <title>Weissella cibaria strain m2 complete genome.</title>
        <authorList>
            <person name="Pan Q."/>
            <person name="Tan M."/>
            <person name="Yao F."/>
            <person name="Su S."/>
        </authorList>
    </citation>
    <scope>NUCLEOTIDE SEQUENCE [LARGE SCALE GENOMIC DNA]</scope>
    <source>
        <strain evidence="1 2">M2</strain>
    </source>
</reference>
<protein>
    <submittedName>
        <fullName evidence="1">Uncharacterized protein</fullName>
    </submittedName>
</protein>
<accession>A0A2S1KTM5</accession>
<gene>
    <name evidence="1" type="ORF">B6254_1962</name>
</gene>
<organism evidence="1 2">
    <name type="scientific">Weissella cibaria</name>
    <dbReference type="NCBI Taxonomy" id="137591"/>
    <lineage>
        <taxon>Bacteria</taxon>
        <taxon>Bacillati</taxon>
        <taxon>Bacillota</taxon>
        <taxon>Bacilli</taxon>
        <taxon>Lactobacillales</taxon>
        <taxon>Lactobacillaceae</taxon>
        <taxon>Weissella</taxon>
    </lineage>
</organism>
<evidence type="ECO:0000313" key="2">
    <source>
        <dbReference type="Proteomes" id="UP000244870"/>
    </source>
</evidence>
<evidence type="ECO:0000313" key="1">
    <source>
        <dbReference type="EMBL" id="AWF96324.1"/>
    </source>
</evidence>
<dbReference type="Proteomes" id="UP000244870">
    <property type="component" value="Chromosome"/>
</dbReference>
<dbReference type="AlphaFoldDB" id="A0A2S1KTM5"/>
<proteinExistence type="predicted"/>